<dbReference type="AlphaFoldDB" id="A0A9X0B668"/>
<comment type="caution">
    <text evidence="2">The sequence shown here is derived from an EMBL/GenBank/DDBJ whole genome shotgun (WGS) entry which is preliminary data.</text>
</comment>
<feature type="compositionally biased region" description="Polar residues" evidence="1">
    <location>
        <begin position="1"/>
        <end position="11"/>
    </location>
</feature>
<proteinExistence type="predicted"/>
<accession>A0A9X0B668</accession>
<keyword evidence="3" id="KW-1185">Reference proteome</keyword>
<dbReference type="EMBL" id="JAPZBS010000001">
    <property type="protein sequence ID" value="KAJ5389556.1"/>
    <property type="molecule type" value="Genomic_DNA"/>
</dbReference>
<name>A0A9X0B668_9EURO</name>
<dbReference type="GeneID" id="81432732"/>
<organism evidence="2 3">
    <name type="scientific">Penicillium cataractarum</name>
    <dbReference type="NCBI Taxonomy" id="2100454"/>
    <lineage>
        <taxon>Eukaryota</taxon>
        <taxon>Fungi</taxon>
        <taxon>Dikarya</taxon>
        <taxon>Ascomycota</taxon>
        <taxon>Pezizomycotina</taxon>
        <taxon>Eurotiomycetes</taxon>
        <taxon>Eurotiomycetidae</taxon>
        <taxon>Eurotiales</taxon>
        <taxon>Aspergillaceae</taxon>
        <taxon>Penicillium</taxon>
    </lineage>
</organism>
<sequence length="134" mass="14386">MGDSNTSLSTDSSRDSKDEGVLASVKHQLDSVTGGAAIAEIQQNIPTVAEEKVNALKETVINDVVPATGEALQSAQESIRALAEKVMTGHEAQGGKEMDPSHPDYQIIDQMDDEKICDFLRDKHRSTAPPPSKN</sequence>
<dbReference type="RefSeq" id="XP_056560284.1">
    <property type="nucleotide sequence ID" value="XM_056693555.1"/>
</dbReference>
<evidence type="ECO:0000313" key="3">
    <source>
        <dbReference type="Proteomes" id="UP001147782"/>
    </source>
</evidence>
<evidence type="ECO:0000256" key="1">
    <source>
        <dbReference type="SAM" id="MobiDB-lite"/>
    </source>
</evidence>
<dbReference type="Proteomes" id="UP001147782">
    <property type="component" value="Unassembled WGS sequence"/>
</dbReference>
<reference evidence="2" key="2">
    <citation type="journal article" date="2023" name="IMA Fungus">
        <title>Comparative genomic study of the Penicillium genus elucidates a diverse pangenome and 15 lateral gene transfer events.</title>
        <authorList>
            <person name="Petersen C."/>
            <person name="Sorensen T."/>
            <person name="Nielsen M.R."/>
            <person name="Sondergaard T.E."/>
            <person name="Sorensen J.L."/>
            <person name="Fitzpatrick D.A."/>
            <person name="Frisvad J.C."/>
            <person name="Nielsen K.L."/>
        </authorList>
    </citation>
    <scope>NUCLEOTIDE SEQUENCE</scope>
    <source>
        <strain evidence="2">IBT 29864</strain>
    </source>
</reference>
<feature type="region of interest" description="Disordered" evidence="1">
    <location>
        <begin position="1"/>
        <end position="21"/>
    </location>
</feature>
<protein>
    <submittedName>
        <fullName evidence="2">Uncharacterized protein</fullName>
    </submittedName>
</protein>
<gene>
    <name evidence="2" type="ORF">N7496_000624</name>
</gene>
<evidence type="ECO:0000313" key="2">
    <source>
        <dbReference type="EMBL" id="KAJ5389556.1"/>
    </source>
</evidence>
<reference evidence="2" key="1">
    <citation type="submission" date="2022-11" db="EMBL/GenBank/DDBJ databases">
        <authorList>
            <person name="Petersen C."/>
        </authorList>
    </citation>
    <scope>NUCLEOTIDE SEQUENCE</scope>
    <source>
        <strain evidence="2">IBT 29864</strain>
    </source>
</reference>
<dbReference type="OrthoDB" id="4343623at2759"/>